<accession>A0ABS9B4X5</accession>
<feature type="compositionally biased region" description="Basic and acidic residues" evidence="1">
    <location>
        <begin position="84"/>
        <end position="100"/>
    </location>
</feature>
<name>A0ABS9B4X5_9GAMM</name>
<keyword evidence="2" id="KW-1133">Transmembrane helix</keyword>
<proteinExistence type="predicted"/>
<evidence type="ECO:0000256" key="1">
    <source>
        <dbReference type="SAM" id="MobiDB-lite"/>
    </source>
</evidence>
<protein>
    <submittedName>
        <fullName evidence="3">Uncharacterized protein</fullName>
    </submittedName>
</protein>
<sequence length="100" mass="10905">MTTFLLLAILVVLVIGLGVLPAIGKVISGALLPIVFVTAMAMTDNTGRVWIIAVLAALMAAGYLLIGYDKFMNSQGMKTRRNKKSLDEQLARINEKQRSR</sequence>
<organism evidence="3 4">
    <name type="scientific">Billgrantia desiderata</name>
    <dbReference type="NCBI Taxonomy" id="52021"/>
    <lineage>
        <taxon>Bacteria</taxon>
        <taxon>Pseudomonadati</taxon>
        <taxon>Pseudomonadota</taxon>
        <taxon>Gammaproteobacteria</taxon>
        <taxon>Oceanospirillales</taxon>
        <taxon>Halomonadaceae</taxon>
        <taxon>Billgrantia</taxon>
    </lineage>
</organism>
<evidence type="ECO:0000313" key="3">
    <source>
        <dbReference type="EMBL" id="MCE8047007.1"/>
    </source>
</evidence>
<comment type="caution">
    <text evidence="3">The sequence shown here is derived from an EMBL/GenBank/DDBJ whole genome shotgun (WGS) entry which is preliminary data.</text>
</comment>
<gene>
    <name evidence="3" type="ORF">HOP60_09730</name>
</gene>
<feature type="transmembrane region" description="Helical" evidence="2">
    <location>
        <begin position="48"/>
        <end position="68"/>
    </location>
</feature>
<keyword evidence="2" id="KW-0472">Membrane</keyword>
<evidence type="ECO:0000313" key="4">
    <source>
        <dbReference type="Proteomes" id="UP001320154"/>
    </source>
</evidence>
<reference evidence="3 4" key="1">
    <citation type="journal article" date="2021" name="Front. Microbiol.">
        <title>Aerobic Denitrification and Heterotrophic Sulfur Oxidation in the Genus Halomonas Revealed by Six Novel Species Characterizations and Genome-Based Analysis.</title>
        <authorList>
            <person name="Wang L."/>
            <person name="Shao Z."/>
        </authorList>
    </citation>
    <scope>NUCLEOTIDE SEQUENCE [LARGE SCALE GENOMIC DNA]</scope>
    <source>
        <strain evidence="3 4">MCCC 1A05748</strain>
    </source>
</reference>
<dbReference type="EMBL" id="JABFTQ010000005">
    <property type="protein sequence ID" value="MCE8047007.1"/>
    <property type="molecule type" value="Genomic_DNA"/>
</dbReference>
<keyword evidence="4" id="KW-1185">Reference proteome</keyword>
<keyword evidence="2" id="KW-0812">Transmembrane</keyword>
<dbReference type="Proteomes" id="UP001320154">
    <property type="component" value="Unassembled WGS sequence"/>
</dbReference>
<feature type="region of interest" description="Disordered" evidence="1">
    <location>
        <begin position="79"/>
        <end position="100"/>
    </location>
</feature>
<dbReference type="RefSeq" id="WP_234250481.1">
    <property type="nucleotide sequence ID" value="NZ_JABFTQ010000005.1"/>
</dbReference>
<evidence type="ECO:0000256" key="2">
    <source>
        <dbReference type="SAM" id="Phobius"/>
    </source>
</evidence>